<evidence type="ECO:0000256" key="1">
    <source>
        <dbReference type="SAM" id="MobiDB-lite"/>
    </source>
</evidence>
<gene>
    <name evidence="3" type="ORF">ANIA_04815</name>
</gene>
<dbReference type="Gene3D" id="2.60.40.420">
    <property type="entry name" value="Cupredoxins - blue copper proteins"/>
    <property type="match status" value="1"/>
</dbReference>
<sequence length="397" mass="42043">MSYNNPSSTLASRFSNSNTATSSTVKATYTVRVGPKEDPHGYVPRSLNASVGDLIVFEFYPRNHSVVQADWKAPCMPADGNYFFSGIKNDFNEVNGQVVGRLPTWNWTVDREEPTFFYCTGADSCIRNGMVGVINPNITQTWESQRKAALEAPYMLLPGQSMPAEGSNPNTETTATHLSPSPSAGTSSTSSPNALSGGAIAGIVVGSVAFLAILCSLLFLLGWNRVYKQWLSQGQEGSGDCASSSKNTRTVQWVDSSTPAAIGVGVDSERSEGDRGSTGFPGSLRAHGSSLLHEPAADGTMVGLEFGPGSRPGTAPGTGTGTGFVSVDHCLPLAPAQTGTSSIFDGGYGISSPLGAQVPFPQQQQQQPHWNWDHSIHPFHLSGCRGEPSELEADNHK</sequence>
<dbReference type="RefSeq" id="XP_662419.1">
    <property type="nucleotide sequence ID" value="XM_657327.1"/>
</dbReference>
<dbReference type="OMA" id="CIPADGD"/>
<feature type="compositionally biased region" description="Low complexity" evidence="1">
    <location>
        <begin position="179"/>
        <end position="192"/>
    </location>
</feature>
<dbReference type="PANTHER" id="PTHR34883:SF8">
    <property type="entry name" value="EXTRACELLULAR SERINE-RICH PROTEIN (AFU_ORTHOLOGUE AFUA_6G00670)"/>
    <property type="match status" value="1"/>
</dbReference>
<keyword evidence="2" id="KW-0812">Transmembrane</keyword>
<dbReference type="PANTHER" id="PTHR34883">
    <property type="entry name" value="SERINE-RICH PROTEIN, PUTATIVE-RELATED-RELATED"/>
    <property type="match status" value="1"/>
</dbReference>
<reference evidence="4" key="2">
    <citation type="journal article" date="2009" name="Fungal Genet. Biol.">
        <title>The 2008 update of the Aspergillus nidulans genome annotation: a community effort.</title>
        <authorList>
            <person name="Wortman J.R."/>
            <person name="Gilsenan J.M."/>
            <person name="Joardar V."/>
            <person name="Deegan J."/>
            <person name="Clutterbuck J."/>
            <person name="Andersen M.R."/>
            <person name="Archer D."/>
            <person name="Bencina M."/>
            <person name="Braus G."/>
            <person name="Coutinho P."/>
            <person name="von Dohren H."/>
            <person name="Doonan J."/>
            <person name="Driessen A.J."/>
            <person name="Durek P."/>
            <person name="Espeso E."/>
            <person name="Fekete E."/>
            <person name="Flipphi M."/>
            <person name="Estrada C.G."/>
            <person name="Geysens S."/>
            <person name="Goldman G."/>
            <person name="de Groot P.W."/>
            <person name="Hansen K."/>
            <person name="Harris S.D."/>
            <person name="Heinekamp T."/>
            <person name="Helmstaedt K."/>
            <person name="Henrissat B."/>
            <person name="Hofmann G."/>
            <person name="Homan T."/>
            <person name="Horio T."/>
            <person name="Horiuchi H."/>
            <person name="James S."/>
            <person name="Jones M."/>
            <person name="Karaffa L."/>
            <person name="Karanyi Z."/>
            <person name="Kato M."/>
            <person name="Keller N."/>
            <person name="Kelly D.E."/>
            <person name="Kiel J.A."/>
            <person name="Kim J.M."/>
            <person name="van der Klei I.J."/>
            <person name="Klis F.M."/>
            <person name="Kovalchuk A."/>
            <person name="Krasevec N."/>
            <person name="Kubicek C.P."/>
            <person name="Liu B."/>
            <person name="Maccabe A."/>
            <person name="Meyer V."/>
            <person name="Mirabito P."/>
            <person name="Miskei M."/>
            <person name="Mos M."/>
            <person name="Mullins J."/>
            <person name="Nelson D.R."/>
            <person name="Nielsen J."/>
            <person name="Oakley B.R."/>
            <person name="Osmani S.A."/>
            <person name="Pakula T."/>
            <person name="Paszewski A."/>
            <person name="Paulsen I."/>
            <person name="Pilsyk S."/>
            <person name="Pocsi I."/>
            <person name="Punt P.J."/>
            <person name="Ram A.F."/>
            <person name="Ren Q."/>
            <person name="Robellet X."/>
            <person name="Robson G."/>
            <person name="Seiboth B."/>
            <person name="van Solingen P."/>
            <person name="Specht T."/>
            <person name="Sun J."/>
            <person name="Taheri-Talesh N."/>
            <person name="Takeshita N."/>
            <person name="Ussery D."/>
            <person name="vanKuyk P.A."/>
            <person name="Visser H."/>
            <person name="van de Vondervoort P.J."/>
            <person name="de Vries R.P."/>
            <person name="Walton J."/>
            <person name="Xiang X."/>
            <person name="Xiong Y."/>
            <person name="Zeng A.P."/>
            <person name="Brandt B.W."/>
            <person name="Cornell M.J."/>
            <person name="van den Hondel C.A."/>
            <person name="Visser J."/>
            <person name="Oliver S.G."/>
            <person name="Turner G."/>
        </authorList>
    </citation>
    <scope>GENOME REANNOTATION</scope>
    <source>
        <strain evidence="4">FGSC A4 / ATCC 38163 / CBS 112.46 / NRRL 194 / M139</strain>
    </source>
</reference>
<feature type="region of interest" description="Disordered" evidence="1">
    <location>
        <begin position="161"/>
        <end position="192"/>
    </location>
</feature>
<feature type="transmembrane region" description="Helical" evidence="2">
    <location>
        <begin position="199"/>
        <end position="223"/>
    </location>
</feature>
<accession>Q5B3R5</accession>
<dbReference type="SUPFAM" id="SSF49503">
    <property type="entry name" value="Cupredoxins"/>
    <property type="match status" value="1"/>
</dbReference>
<feature type="compositionally biased region" description="Polar residues" evidence="1">
    <location>
        <begin position="167"/>
        <end position="178"/>
    </location>
</feature>
<dbReference type="InParanoid" id="Q5B3R5"/>
<evidence type="ECO:0000256" key="2">
    <source>
        <dbReference type="SAM" id="Phobius"/>
    </source>
</evidence>
<dbReference type="STRING" id="227321.Q5B3R5"/>
<dbReference type="eggNOG" id="ENOG502S0EC">
    <property type="taxonomic scope" value="Eukaryota"/>
</dbReference>
<dbReference type="InterPro" id="IPR052953">
    <property type="entry name" value="Ser-rich/MCO-related"/>
</dbReference>
<dbReference type="AlphaFoldDB" id="Q5B3R5"/>
<dbReference type="HOGENOM" id="CLU_043835_0_0_1"/>
<evidence type="ECO:0000313" key="4">
    <source>
        <dbReference type="Proteomes" id="UP000000560"/>
    </source>
</evidence>
<organism evidence="3 4">
    <name type="scientific">Emericella nidulans (strain FGSC A4 / ATCC 38163 / CBS 112.46 / NRRL 194 / M139)</name>
    <name type="common">Aspergillus nidulans</name>
    <dbReference type="NCBI Taxonomy" id="227321"/>
    <lineage>
        <taxon>Eukaryota</taxon>
        <taxon>Fungi</taxon>
        <taxon>Dikarya</taxon>
        <taxon>Ascomycota</taxon>
        <taxon>Pezizomycotina</taxon>
        <taxon>Eurotiomycetes</taxon>
        <taxon>Eurotiomycetidae</taxon>
        <taxon>Eurotiales</taxon>
        <taxon>Aspergillaceae</taxon>
        <taxon>Aspergillus</taxon>
        <taxon>Aspergillus subgen. Nidulantes</taxon>
    </lineage>
</organism>
<dbReference type="InterPro" id="IPR008972">
    <property type="entry name" value="Cupredoxin"/>
</dbReference>
<dbReference type="OrthoDB" id="2331100at2759"/>
<dbReference type="VEuPathDB" id="FungiDB:AN4815"/>
<dbReference type="EMBL" id="BN001303">
    <property type="protein sequence ID" value="CBF76721.1"/>
    <property type="molecule type" value="Genomic_DNA"/>
</dbReference>
<dbReference type="Proteomes" id="UP000000560">
    <property type="component" value="Chromosome III"/>
</dbReference>
<keyword evidence="2" id="KW-0472">Membrane</keyword>
<accession>C8VAK0</accession>
<protein>
    <submittedName>
        <fullName evidence="3">Extracellular serine-rich protein (AFU_orthologue AFUA_6G00670)</fullName>
    </submittedName>
</protein>
<dbReference type="GeneID" id="2872615"/>
<evidence type="ECO:0000313" key="3">
    <source>
        <dbReference type="EMBL" id="CBF76721.1"/>
    </source>
</evidence>
<reference evidence="4" key="1">
    <citation type="journal article" date="2005" name="Nature">
        <title>Sequencing of Aspergillus nidulans and comparative analysis with A. fumigatus and A. oryzae.</title>
        <authorList>
            <person name="Galagan J.E."/>
            <person name="Calvo S.E."/>
            <person name="Cuomo C."/>
            <person name="Ma L.J."/>
            <person name="Wortman J.R."/>
            <person name="Batzoglou S."/>
            <person name="Lee S.I."/>
            <person name="Basturkmen M."/>
            <person name="Spevak C.C."/>
            <person name="Clutterbuck J."/>
            <person name="Kapitonov V."/>
            <person name="Jurka J."/>
            <person name="Scazzocchio C."/>
            <person name="Farman M."/>
            <person name="Butler J."/>
            <person name="Purcell S."/>
            <person name="Harris S."/>
            <person name="Braus G.H."/>
            <person name="Draht O."/>
            <person name="Busch S."/>
            <person name="D'Enfert C."/>
            <person name="Bouchier C."/>
            <person name="Goldman G.H."/>
            <person name="Bell-Pedersen D."/>
            <person name="Griffiths-Jones S."/>
            <person name="Doonan J.H."/>
            <person name="Yu J."/>
            <person name="Vienken K."/>
            <person name="Pain A."/>
            <person name="Freitag M."/>
            <person name="Selker E.U."/>
            <person name="Archer D.B."/>
            <person name="Penalva M.A."/>
            <person name="Oakley B.R."/>
            <person name="Momany M."/>
            <person name="Tanaka T."/>
            <person name="Kumagai T."/>
            <person name="Asai K."/>
            <person name="Machida M."/>
            <person name="Nierman W.C."/>
            <person name="Denning D.W."/>
            <person name="Caddick M."/>
            <person name="Hynes M."/>
            <person name="Paoletti M."/>
            <person name="Fischer R."/>
            <person name="Miller B."/>
            <person name="Dyer P."/>
            <person name="Sachs M.S."/>
            <person name="Osmani S.A."/>
            <person name="Birren B.W."/>
        </authorList>
    </citation>
    <scope>NUCLEOTIDE SEQUENCE [LARGE SCALE GENOMIC DNA]</scope>
    <source>
        <strain evidence="4">FGSC A4 / ATCC 38163 / CBS 112.46 / NRRL 194 / M139</strain>
    </source>
</reference>
<dbReference type="KEGG" id="ani:ANIA_04815"/>
<keyword evidence="4" id="KW-1185">Reference proteome</keyword>
<proteinExistence type="predicted"/>
<feature type="region of interest" description="Disordered" evidence="1">
    <location>
        <begin position="262"/>
        <end position="287"/>
    </location>
</feature>
<name>Q5B3R5_EMENI</name>
<keyword evidence="2" id="KW-1133">Transmembrane helix</keyword>
<dbReference type="CDD" id="cd00920">
    <property type="entry name" value="Cupredoxin"/>
    <property type="match status" value="1"/>
</dbReference>